<keyword evidence="3 10" id="KW-0812">Transmembrane</keyword>
<evidence type="ECO:0000313" key="12">
    <source>
        <dbReference type="Proteomes" id="UP000000709"/>
    </source>
</evidence>
<organism evidence="12">
    <name type="scientific">Spathaspora passalidarum (strain NRRL Y-27907 / 11-Y1)</name>
    <dbReference type="NCBI Taxonomy" id="619300"/>
    <lineage>
        <taxon>Eukaryota</taxon>
        <taxon>Fungi</taxon>
        <taxon>Dikarya</taxon>
        <taxon>Ascomycota</taxon>
        <taxon>Saccharomycotina</taxon>
        <taxon>Pichiomycetes</taxon>
        <taxon>Debaryomycetaceae</taxon>
        <taxon>Spathaspora</taxon>
    </lineage>
</organism>
<feature type="transmembrane region" description="Helical" evidence="10">
    <location>
        <begin position="340"/>
        <end position="359"/>
    </location>
</feature>
<dbReference type="PANTHER" id="PTHR31465">
    <property type="entry name" value="PROTEIN RTA1-RELATED"/>
    <property type="match status" value="1"/>
</dbReference>
<feature type="region of interest" description="Disordered" evidence="9">
    <location>
        <begin position="1"/>
        <end position="22"/>
    </location>
</feature>
<dbReference type="FunCoup" id="G3AL55">
    <property type="interactions" value="41"/>
</dbReference>
<evidence type="ECO:0000256" key="2">
    <source>
        <dbReference type="ARBA" id="ARBA00009969"/>
    </source>
</evidence>
<name>G3AL55_SPAPN</name>
<feature type="transmembrane region" description="Helical" evidence="10">
    <location>
        <begin position="215"/>
        <end position="234"/>
    </location>
</feature>
<reference evidence="11 12" key="1">
    <citation type="journal article" date="2011" name="Proc. Natl. Acad. Sci. U.S.A.">
        <title>Comparative genomics of xylose-fermenting fungi for enhanced biofuel production.</title>
        <authorList>
            <person name="Wohlbach D.J."/>
            <person name="Kuo A."/>
            <person name="Sato T.K."/>
            <person name="Potts K.M."/>
            <person name="Salamov A.A."/>
            <person name="LaButti K.M."/>
            <person name="Sun H."/>
            <person name="Clum A."/>
            <person name="Pangilinan J.L."/>
            <person name="Lindquist E.A."/>
            <person name="Lucas S."/>
            <person name="Lapidus A."/>
            <person name="Jin M."/>
            <person name="Gunawan C."/>
            <person name="Balan V."/>
            <person name="Dale B.E."/>
            <person name="Jeffries T.W."/>
            <person name="Zinkel R."/>
            <person name="Barry K.W."/>
            <person name="Grigoriev I.V."/>
            <person name="Gasch A.P."/>
        </authorList>
    </citation>
    <scope>NUCLEOTIDE SEQUENCE [LARGE SCALE GENOMIC DNA]</scope>
    <source>
        <strain evidence="12">NRRL Y-27907 / 11-Y1</strain>
    </source>
</reference>
<evidence type="ECO:0000256" key="7">
    <source>
        <dbReference type="ARBA" id="ARBA00037472"/>
    </source>
</evidence>
<dbReference type="GO" id="GO:0000324">
    <property type="term" value="C:fungal-type vacuole"/>
    <property type="evidence" value="ECO:0007669"/>
    <property type="project" value="TreeGrafter"/>
</dbReference>
<dbReference type="OMA" id="THEWYFI"/>
<evidence type="ECO:0000313" key="11">
    <source>
        <dbReference type="EMBL" id="EGW33098.1"/>
    </source>
</evidence>
<dbReference type="STRING" id="619300.G3AL55"/>
<evidence type="ECO:0000256" key="9">
    <source>
        <dbReference type="SAM" id="MobiDB-lite"/>
    </source>
</evidence>
<dbReference type="GO" id="GO:0006869">
    <property type="term" value="P:lipid transport"/>
    <property type="evidence" value="ECO:0007669"/>
    <property type="project" value="UniProtKB-KW"/>
</dbReference>
<gene>
    <name evidence="11" type="ORF">SPAPADRAFT_60405</name>
</gene>
<evidence type="ECO:0000256" key="4">
    <source>
        <dbReference type="ARBA" id="ARBA00022989"/>
    </source>
</evidence>
<dbReference type="InterPro" id="IPR007568">
    <property type="entry name" value="RTA1"/>
</dbReference>
<dbReference type="InParanoid" id="G3AL55"/>
<evidence type="ECO:0000256" key="8">
    <source>
        <dbReference type="ARBA" id="ARBA00041117"/>
    </source>
</evidence>
<dbReference type="HOGENOM" id="CLU_033465_6_3_1"/>
<proteinExistence type="inferred from homology"/>
<evidence type="ECO:0000256" key="1">
    <source>
        <dbReference type="ARBA" id="ARBA00004651"/>
    </source>
</evidence>
<keyword evidence="5" id="KW-0813">Transport</keyword>
<feature type="transmembrane region" description="Helical" evidence="10">
    <location>
        <begin position="119"/>
        <end position="137"/>
    </location>
</feature>
<dbReference type="KEGG" id="spaa:SPAPADRAFT_60405"/>
<comment type="subcellular location">
    <subcellularLocation>
        <location evidence="1">Cell membrane</location>
        <topology evidence="1">Multi-pass membrane protein</topology>
    </subcellularLocation>
</comment>
<feature type="transmembrane region" description="Helical" evidence="10">
    <location>
        <begin position="254"/>
        <end position="274"/>
    </location>
</feature>
<dbReference type="Pfam" id="PF04479">
    <property type="entry name" value="RTA1"/>
    <property type="match status" value="1"/>
</dbReference>
<dbReference type="GO" id="GO:0005886">
    <property type="term" value="C:plasma membrane"/>
    <property type="evidence" value="ECO:0007669"/>
    <property type="project" value="UniProtKB-SubCell"/>
</dbReference>
<feature type="transmembrane region" description="Helical" evidence="10">
    <location>
        <begin position="175"/>
        <end position="203"/>
    </location>
</feature>
<dbReference type="PANTHER" id="PTHR31465:SF9">
    <property type="entry name" value="SPHINGOID LONG-CHAIN BASE TRANSPORTER RSB1"/>
    <property type="match status" value="1"/>
</dbReference>
<keyword evidence="12" id="KW-1185">Reference proteome</keyword>
<dbReference type="Proteomes" id="UP000000709">
    <property type="component" value="Unassembled WGS sequence"/>
</dbReference>
<feature type="transmembrane region" description="Helical" evidence="10">
    <location>
        <begin position="379"/>
        <end position="399"/>
    </location>
</feature>
<evidence type="ECO:0000256" key="3">
    <source>
        <dbReference type="ARBA" id="ARBA00022692"/>
    </source>
</evidence>
<protein>
    <recommendedName>
        <fullName evidence="8">Sphingoid long-chain base transporter RSB1</fullName>
    </recommendedName>
</protein>
<evidence type="ECO:0000256" key="6">
    <source>
        <dbReference type="ARBA" id="ARBA00023136"/>
    </source>
</evidence>
<keyword evidence="4 10" id="KW-1133">Transmembrane helix</keyword>
<keyword evidence="5" id="KW-0445">Lipid transport</keyword>
<comment type="function">
    <text evidence="7">Catalyzes the ATP-dependent translocation of sphingoid long-chain bases (LCBs) from the cytoplasmic site toward the extracytoplasmic side of the membrane (flip-flop). Involved in the establishment of the functional lipid asymmetry of the plasma membrane. Regulates intracellular levels of LCBs, sphingolipid precursors that are growth inhibitory at increased levels.</text>
</comment>
<dbReference type="eggNOG" id="ENOG502QU4U">
    <property type="taxonomic scope" value="Eukaryota"/>
</dbReference>
<dbReference type="EMBL" id="GL996501">
    <property type="protein sequence ID" value="EGW33098.1"/>
    <property type="molecule type" value="Genomic_DNA"/>
</dbReference>
<sequence>MFDISEITQTWSPSTVPTSTTLSSIDPTNAPALVQSFSSALERAFTETGYYNLLSLSQVARGAEASMTIISAEEVLATATDSAVQASATQAIFEATVNLKALEWDQNLFNIVLNRPANIIYLIIYFIIFIYVALMIIKSRYWWYNVTFFCGYGLEFIGFLGRVLAFSDDTNMKFYLMQIICLTIAPAFIMAGIYFLFAQLVVIHGRQYSVLKPMWYSYFFIATDVLSLLIQAGGGASASVASSHHENTKPGTNTMIAGIVVQVSAMTVFLVFWFEFLNRIYFKNAKVSSDSEKSNRPYAKRSFVNAFRLLLNVKAVRQYRHTHLESHYNQKFVSIRERKLFDWMPLAMTIAVIVIYIRCVYRVVELAQGFQGFLINHEVFLMVLDALMIAIAGLIFIPFHPVWIFGKQNIVKLATIKKNQDEVKEDNESFISSNQLEVVAEQGSDSQEESPRLK</sequence>
<comment type="similarity">
    <text evidence="2">Belongs to the lipid-translocating exporter (LTE) (TC 9.A.26.1) family.</text>
</comment>
<dbReference type="AlphaFoldDB" id="G3AL55"/>
<feature type="transmembrane region" description="Helical" evidence="10">
    <location>
        <begin position="142"/>
        <end position="163"/>
    </location>
</feature>
<dbReference type="RefSeq" id="XP_007374613.1">
    <property type="nucleotide sequence ID" value="XM_007374551.1"/>
</dbReference>
<feature type="compositionally biased region" description="Low complexity" evidence="9">
    <location>
        <begin position="8"/>
        <end position="22"/>
    </location>
</feature>
<evidence type="ECO:0000256" key="5">
    <source>
        <dbReference type="ARBA" id="ARBA00023055"/>
    </source>
</evidence>
<accession>G3AL55</accession>
<dbReference type="OrthoDB" id="3358017at2759"/>
<dbReference type="GeneID" id="18873390"/>
<keyword evidence="6 10" id="KW-0472">Membrane</keyword>
<evidence type="ECO:0000256" key="10">
    <source>
        <dbReference type="SAM" id="Phobius"/>
    </source>
</evidence>